<gene>
    <name evidence="2" type="ORF">SAMN06295955_11333</name>
</gene>
<keyword evidence="3" id="KW-1185">Reference proteome</keyword>
<name>A0A239K7R2_9SPHN</name>
<dbReference type="Proteomes" id="UP000198339">
    <property type="component" value="Unassembled WGS sequence"/>
</dbReference>
<keyword evidence="1" id="KW-1133">Transmembrane helix</keyword>
<evidence type="ECO:0000313" key="2">
    <source>
        <dbReference type="EMBL" id="SNT14506.1"/>
    </source>
</evidence>
<organism evidence="2 3">
    <name type="scientific">Sphingopyxis indica</name>
    <dbReference type="NCBI Taxonomy" id="436663"/>
    <lineage>
        <taxon>Bacteria</taxon>
        <taxon>Pseudomonadati</taxon>
        <taxon>Pseudomonadota</taxon>
        <taxon>Alphaproteobacteria</taxon>
        <taxon>Sphingomonadales</taxon>
        <taxon>Sphingomonadaceae</taxon>
        <taxon>Sphingopyxis</taxon>
    </lineage>
</organism>
<feature type="transmembrane region" description="Helical" evidence="1">
    <location>
        <begin position="44"/>
        <end position="64"/>
    </location>
</feature>
<protein>
    <submittedName>
        <fullName evidence="2">Uncharacterized protein</fullName>
    </submittedName>
</protein>
<proteinExistence type="predicted"/>
<accession>A0A239K7R2</accession>
<dbReference type="AlphaFoldDB" id="A0A239K7R2"/>
<keyword evidence="1" id="KW-0812">Transmembrane</keyword>
<feature type="transmembrane region" description="Helical" evidence="1">
    <location>
        <begin position="76"/>
        <end position="102"/>
    </location>
</feature>
<sequence length="146" mass="15022">MTLMIILGGIAALYLIGLLFRLASLALPVCLGLCAFHLLRDQGYGWGAALAMGLLTGIGLHLTARWLFSRTTSANIRLLIGLLFMAPAGAAGLGAGTALAGLLGIDGGWRTCLAILVGVAAACASWRSLAADRSSIGAMRDEPTVR</sequence>
<keyword evidence="1" id="KW-0472">Membrane</keyword>
<reference evidence="2 3" key="1">
    <citation type="submission" date="2017-06" db="EMBL/GenBank/DDBJ databases">
        <authorList>
            <person name="Kim H.J."/>
            <person name="Triplett B.A."/>
        </authorList>
    </citation>
    <scope>NUCLEOTIDE SEQUENCE [LARGE SCALE GENOMIC DNA]</scope>
    <source>
        <strain evidence="2 3">DS15</strain>
    </source>
</reference>
<evidence type="ECO:0000256" key="1">
    <source>
        <dbReference type="SAM" id="Phobius"/>
    </source>
</evidence>
<evidence type="ECO:0000313" key="3">
    <source>
        <dbReference type="Proteomes" id="UP000198339"/>
    </source>
</evidence>
<dbReference type="EMBL" id="FZPA01000013">
    <property type="protein sequence ID" value="SNT14506.1"/>
    <property type="molecule type" value="Genomic_DNA"/>
</dbReference>
<dbReference type="OrthoDB" id="7451148at2"/>
<feature type="transmembrane region" description="Helical" evidence="1">
    <location>
        <begin position="108"/>
        <end position="130"/>
    </location>
</feature>
<dbReference type="RefSeq" id="WP_141134011.1">
    <property type="nucleotide sequence ID" value="NZ_FZPA01000013.1"/>
</dbReference>